<dbReference type="EMBL" id="JACNIG010000337">
    <property type="protein sequence ID" value="MBC8433804.1"/>
    <property type="molecule type" value="Genomic_DNA"/>
</dbReference>
<dbReference type="GO" id="GO:0032259">
    <property type="term" value="P:methylation"/>
    <property type="evidence" value="ECO:0007669"/>
    <property type="project" value="UniProtKB-KW"/>
</dbReference>
<dbReference type="Gene3D" id="3.40.50.150">
    <property type="entry name" value="Vaccinia Virus protein VP39"/>
    <property type="match status" value="1"/>
</dbReference>
<organism evidence="2 3">
    <name type="scientific">Candidatus Desulfatibia vada</name>
    <dbReference type="NCBI Taxonomy" id="2841696"/>
    <lineage>
        <taxon>Bacteria</taxon>
        <taxon>Pseudomonadati</taxon>
        <taxon>Thermodesulfobacteriota</taxon>
        <taxon>Desulfobacteria</taxon>
        <taxon>Desulfobacterales</taxon>
        <taxon>Desulfobacterales incertae sedis</taxon>
        <taxon>Candidatus Desulfatibia</taxon>
    </lineage>
</organism>
<evidence type="ECO:0000259" key="1">
    <source>
        <dbReference type="Pfam" id="PF08241"/>
    </source>
</evidence>
<keyword evidence="2" id="KW-0808">Transferase</keyword>
<dbReference type="CDD" id="cd02440">
    <property type="entry name" value="AdoMet_MTases"/>
    <property type="match status" value="1"/>
</dbReference>
<dbReference type="Proteomes" id="UP000605201">
    <property type="component" value="Unassembled WGS sequence"/>
</dbReference>
<gene>
    <name evidence="2" type="ORF">H8D96_17985</name>
</gene>
<evidence type="ECO:0000313" key="2">
    <source>
        <dbReference type="EMBL" id="MBC8433804.1"/>
    </source>
</evidence>
<keyword evidence="2" id="KW-0489">Methyltransferase</keyword>
<dbReference type="GO" id="GO:0008757">
    <property type="term" value="F:S-adenosylmethionine-dependent methyltransferase activity"/>
    <property type="evidence" value="ECO:0007669"/>
    <property type="project" value="InterPro"/>
</dbReference>
<dbReference type="SUPFAM" id="SSF53335">
    <property type="entry name" value="S-adenosyl-L-methionine-dependent methyltransferases"/>
    <property type="match status" value="1"/>
</dbReference>
<dbReference type="InterPro" id="IPR013216">
    <property type="entry name" value="Methyltransf_11"/>
</dbReference>
<dbReference type="SUPFAM" id="SSF158997">
    <property type="entry name" value="Trm112p-like"/>
    <property type="match status" value="1"/>
</dbReference>
<evidence type="ECO:0000313" key="3">
    <source>
        <dbReference type="Proteomes" id="UP000605201"/>
    </source>
</evidence>
<sequence>MIITDGANPNLHPYFLNKLACPVCLSDFLCSAVGERKEHLVCTACKNTFLISGNLPILLIQDKNWQKKADEIEGEDDYNVKKIPPKVHVERNAYINKNTEMFLKESGADLSKDETLIVGCSLAELEFFVERCKHVVSLDIVPSLAKGCLVATEERNIPAAWVCGDGECLPFENESYDTVIVRQSLHHMLKYHSAISEFFRVCKKGGHVLIIDEPFVETDLHDSPLSSLPNEFHVYGGIVLGKIREELGIQFTCTTSHGIRKWCSSIRKLLGNYRRRGCFSIKDVSFKPSELMLKANDFKDLEKEAAYIKPNTEDPETYLADKYYSFSLLQCIFALSQHTSDFQLIWPPEIAWTDESGGTVRFYHGPNPQREKPLIEKLVNTGNVSIAARKTASTAVFRDRSGLNAIPLDLARRLSYPDTKLNQLN</sequence>
<dbReference type="Pfam" id="PF08241">
    <property type="entry name" value="Methyltransf_11"/>
    <property type="match status" value="1"/>
</dbReference>
<accession>A0A8J6TLW2</accession>
<dbReference type="AlphaFoldDB" id="A0A8J6TLW2"/>
<comment type="caution">
    <text evidence="2">The sequence shown here is derived from an EMBL/GenBank/DDBJ whole genome shotgun (WGS) entry which is preliminary data.</text>
</comment>
<feature type="domain" description="Methyltransferase type 11" evidence="1">
    <location>
        <begin position="119"/>
        <end position="210"/>
    </location>
</feature>
<reference evidence="2 3" key="1">
    <citation type="submission" date="2020-08" db="EMBL/GenBank/DDBJ databases">
        <title>Bridging the membrane lipid divide: bacteria of the FCB group superphylum have the potential to synthesize archaeal ether lipids.</title>
        <authorList>
            <person name="Villanueva L."/>
            <person name="Von Meijenfeldt F.A.B."/>
            <person name="Westbye A.B."/>
            <person name="Yadav S."/>
            <person name="Hopmans E.C."/>
            <person name="Dutilh B.E."/>
            <person name="Sinninghe Damste J.S."/>
        </authorList>
    </citation>
    <scope>NUCLEOTIDE SEQUENCE [LARGE SCALE GENOMIC DNA]</scope>
    <source>
        <strain evidence="2">NIOZ-UU17</strain>
    </source>
</reference>
<name>A0A8J6TLW2_9BACT</name>
<proteinExistence type="predicted"/>
<protein>
    <submittedName>
        <fullName evidence="2">Methyltransferase domain-containing protein</fullName>
    </submittedName>
</protein>
<dbReference type="PANTHER" id="PTHR43591">
    <property type="entry name" value="METHYLTRANSFERASE"/>
    <property type="match status" value="1"/>
</dbReference>
<dbReference type="InterPro" id="IPR029063">
    <property type="entry name" value="SAM-dependent_MTases_sf"/>
</dbReference>